<dbReference type="EMBL" id="JACHLY010000001">
    <property type="protein sequence ID" value="MBB6000117.1"/>
    <property type="molecule type" value="Genomic_DNA"/>
</dbReference>
<proteinExistence type="predicted"/>
<evidence type="ECO:0000313" key="2">
    <source>
        <dbReference type="Proteomes" id="UP000578077"/>
    </source>
</evidence>
<dbReference type="Proteomes" id="UP000578077">
    <property type="component" value="Unassembled WGS sequence"/>
</dbReference>
<name>A0A841E842_9ACTN</name>
<gene>
    <name evidence="1" type="ORF">HNR25_003868</name>
</gene>
<comment type="caution">
    <text evidence="1">The sequence shown here is derived from an EMBL/GenBank/DDBJ whole genome shotgun (WGS) entry which is preliminary data.</text>
</comment>
<keyword evidence="2" id="KW-1185">Reference proteome</keyword>
<protein>
    <submittedName>
        <fullName evidence="1">Uncharacterized protein</fullName>
    </submittedName>
</protein>
<dbReference type="RefSeq" id="WP_184637338.1">
    <property type="nucleotide sequence ID" value="NZ_BAABKT010000012.1"/>
</dbReference>
<organism evidence="1 2">
    <name type="scientific">Streptomonospora salina</name>
    <dbReference type="NCBI Taxonomy" id="104205"/>
    <lineage>
        <taxon>Bacteria</taxon>
        <taxon>Bacillati</taxon>
        <taxon>Actinomycetota</taxon>
        <taxon>Actinomycetes</taxon>
        <taxon>Streptosporangiales</taxon>
        <taxon>Nocardiopsidaceae</taxon>
        <taxon>Streptomonospora</taxon>
    </lineage>
</organism>
<accession>A0A841E842</accession>
<dbReference type="AlphaFoldDB" id="A0A841E842"/>
<evidence type="ECO:0000313" key="1">
    <source>
        <dbReference type="EMBL" id="MBB6000117.1"/>
    </source>
</evidence>
<reference evidence="1 2" key="1">
    <citation type="submission" date="2020-08" db="EMBL/GenBank/DDBJ databases">
        <title>Sequencing the genomes of 1000 actinobacteria strains.</title>
        <authorList>
            <person name="Klenk H.-P."/>
        </authorList>
    </citation>
    <scope>NUCLEOTIDE SEQUENCE [LARGE SCALE GENOMIC DNA]</scope>
    <source>
        <strain evidence="1 2">DSM 44593</strain>
    </source>
</reference>
<sequence length="193" mass="20584">MRPSDISMASGHLAELRERGLGSLLVWHEEARRLRVTALTGGADDAEVLGFADIIIAGYRDLPETDDADALYRRWSARTQKRALQRGMSPTVAPLRVAMRRRGLHLASAPQVIGATGDGPPEIAEEYETDSGGATIAVTTALGYADPSHVLVFEDEADSVDPVHSVVIEVEQASLLQAADIVAGAAYATAHLM</sequence>